<evidence type="ECO:0000313" key="2">
    <source>
        <dbReference type="Proteomes" id="UP000314982"/>
    </source>
</evidence>
<sequence length="71" mass="7874">IVSLSCLHYSFVSSSLSLSSQEWQGIYYAKKKNGDSAQQNVTITPVIGQGGKIRHYVSIHRPLPDQNKVRG</sequence>
<name>A0A4W5K2H6_9TELE</name>
<reference evidence="2" key="1">
    <citation type="submission" date="2018-06" db="EMBL/GenBank/DDBJ databases">
        <title>Genome assembly of Danube salmon.</title>
        <authorList>
            <person name="Macqueen D.J."/>
            <person name="Gundappa M.K."/>
        </authorList>
    </citation>
    <scope>NUCLEOTIDE SEQUENCE [LARGE SCALE GENOMIC DNA]</scope>
</reference>
<dbReference type="GeneTree" id="ENSGT00940000156422"/>
<dbReference type="Proteomes" id="UP000314982">
    <property type="component" value="Unassembled WGS sequence"/>
</dbReference>
<dbReference type="SUPFAM" id="SSF55785">
    <property type="entry name" value="PYP-like sensor domain (PAS domain)"/>
    <property type="match status" value="1"/>
</dbReference>
<dbReference type="InterPro" id="IPR035965">
    <property type="entry name" value="PAS-like_dom_sf"/>
</dbReference>
<accession>A0A4W5K2H6</accession>
<proteinExistence type="predicted"/>
<dbReference type="Ensembl" id="ENSHHUT00000006349.1">
    <property type="protein sequence ID" value="ENSHHUP00000006166.1"/>
    <property type="gene ID" value="ENSHHUG00000003808.1"/>
</dbReference>
<evidence type="ECO:0000313" key="1">
    <source>
        <dbReference type="Ensembl" id="ENSHHUP00000006166.1"/>
    </source>
</evidence>
<reference evidence="1" key="3">
    <citation type="submission" date="2025-09" db="UniProtKB">
        <authorList>
            <consortium name="Ensembl"/>
        </authorList>
    </citation>
    <scope>IDENTIFICATION</scope>
</reference>
<dbReference type="AlphaFoldDB" id="A0A4W5K2H6"/>
<protein>
    <submittedName>
        <fullName evidence="1">Uncharacterized protein</fullName>
    </submittedName>
</protein>
<reference evidence="1" key="2">
    <citation type="submission" date="2025-08" db="UniProtKB">
        <authorList>
            <consortium name="Ensembl"/>
        </authorList>
    </citation>
    <scope>IDENTIFICATION</scope>
</reference>
<dbReference type="Gene3D" id="3.30.450.20">
    <property type="entry name" value="PAS domain"/>
    <property type="match status" value="1"/>
</dbReference>
<organism evidence="1 2">
    <name type="scientific">Hucho hucho</name>
    <name type="common">huchen</name>
    <dbReference type="NCBI Taxonomy" id="62062"/>
    <lineage>
        <taxon>Eukaryota</taxon>
        <taxon>Metazoa</taxon>
        <taxon>Chordata</taxon>
        <taxon>Craniata</taxon>
        <taxon>Vertebrata</taxon>
        <taxon>Euteleostomi</taxon>
        <taxon>Actinopterygii</taxon>
        <taxon>Neopterygii</taxon>
        <taxon>Teleostei</taxon>
        <taxon>Protacanthopterygii</taxon>
        <taxon>Salmoniformes</taxon>
        <taxon>Salmonidae</taxon>
        <taxon>Salmoninae</taxon>
        <taxon>Hucho</taxon>
    </lineage>
</organism>
<keyword evidence="2" id="KW-1185">Reference proteome</keyword>
<dbReference type="STRING" id="62062.ENSHHUP00000006166"/>